<reference evidence="1" key="1">
    <citation type="submission" date="2023-04" db="EMBL/GenBank/DDBJ databases">
        <title>Draft Genome sequencing of Naganishia species isolated from polar environments using Oxford Nanopore Technology.</title>
        <authorList>
            <person name="Leo P."/>
            <person name="Venkateswaran K."/>
        </authorList>
    </citation>
    <scope>NUCLEOTIDE SEQUENCE</scope>
    <source>
        <strain evidence="1">MNA-CCFEE 5261</strain>
    </source>
</reference>
<gene>
    <name evidence="1" type="ORF">QFC19_003036</name>
</gene>
<evidence type="ECO:0000313" key="1">
    <source>
        <dbReference type="EMBL" id="KAJ9106724.1"/>
    </source>
</evidence>
<sequence>MADTTEENYDPHYEPVIQLTEKVNTSTNEENEDVIFKMRAKLFRFVTDSNEWKERGTGDLRLLQDKETKLVRVVMRRDKTLKVCANHLISPEMKLQPNVGSDRSWVYKVHADYAEGEPTAETLAIRFANSENANNFKEEFEKAQTSNEDIRKNKASGGSSSAPDATAGIEKALESTSLNQATKEVSDAVKTDSEKPDATEQDGAKISAAVGETSGVLASEKNSPARSLEQKVVGALDAPKKVDADVKEQTENVKTPVASEKEEIKVEAVKEDKPSGDAQPI</sequence>
<dbReference type="Proteomes" id="UP001241377">
    <property type="component" value="Unassembled WGS sequence"/>
</dbReference>
<evidence type="ECO:0000313" key="2">
    <source>
        <dbReference type="Proteomes" id="UP001241377"/>
    </source>
</evidence>
<dbReference type="EMBL" id="JASBWR010000028">
    <property type="protein sequence ID" value="KAJ9106724.1"/>
    <property type="molecule type" value="Genomic_DNA"/>
</dbReference>
<comment type="caution">
    <text evidence="1">The sequence shown here is derived from an EMBL/GenBank/DDBJ whole genome shotgun (WGS) entry which is preliminary data.</text>
</comment>
<protein>
    <submittedName>
        <fullName evidence="1">Uncharacterized protein</fullName>
    </submittedName>
</protein>
<name>A0ACC2W691_9TREE</name>
<accession>A0ACC2W691</accession>
<proteinExistence type="predicted"/>
<organism evidence="1 2">
    <name type="scientific">Naganishia cerealis</name>
    <dbReference type="NCBI Taxonomy" id="610337"/>
    <lineage>
        <taxon>Eukaryota</taxon>
        <taxon>Fungi</taxon>
        <taxon>Dikarya</taxon>
        <taxon>Basidiomycota</taxon>
        <taxon>Agaricomycotina</taxon>
        <taxon>Tremellomycetes</taxon>
        <taxon>Filobasidiales</taxon>
        <taxon>Filobasidiaceae</taxon>
        <taxon>Naganishia</taxon>
    </lineage>
</organism>
<keyword evidence="2" id="KW-1185">Reference proteome</keyword>